<dbReference type="FunFam" id="3.10.120.10:FF:000003">
    <property type="entry name" value="membrane-associated progesterone receptor component 1"/>
    <property type="match status" value="1"/>
</dbReference>
<keyword evidence="2" id="KW-0349">Heme</keyword>
<dbReference type="InterPro" id="IPR036400">
    <property type="entry name" value="Cyt_B5-like_heme/steroid_sf"/>
</dbReference>
<dbReference type="GeneID" id="18873026"/>
<dbReference type="InterPro" id="IPR050577">
    <property type="entry name" value="MAPR/NEUFC/NENF-like"/>
</dbReference>
<dbReference type="SMART" id="SM01117">
    <property type="entry name" value="Cyt-b5"/>
    <property type="match status" value="1"/>
</dbReference>
<sequence>MITTVLILLIILYLARSFYKDHVENPIDATPEESTVVEGNFTPKTLAKYNGKDDPKVFLAVKRVVYDVTMGKSFYGPGGPYENFAGRDASRGLAKNSFDLEMLTPLDQPIDKLGDLNKEELESLANWEDLFENKYKVVGKLYENDEVVNGDVVKKE</sequence>
<organism evidence="10">
    <name type="scientific">Spathaspora passalidarum (strain NRRL Y-27907 / 11-Y1)</name>
    <dbReference type="NCBI Taxonomy" id="619300"/>
    <lineage>
        <taxon>Eukaryota</taxon>
        <taxon>Fungi</taxon>
        <taxon>Dikarya</taxon>
        <taxon>Ascomycota</taxon>
        <taxon>Saccharomycotina</taxon>
        <taxon>Pichiomycetes</taxon>
        <taxon>Debaryomycetaceae</taxon>
        <taxon>Spathaspora</taxon>
    </lineage>
</organism>
<feature type="domain" description="Cytochrome b5 heme-binding" evidence="8">
    <location>
        <begin position="41"/>
        <end position="142"/>
    </location>
</feature>
<feature type="signal peptide" evidence="7">
    <location>
        <begin position="1"/>
        <end position="17"/>
    </location>
</feature>
<comment type="subcellular location">
    <subcellularLocation>
        <location evidence="1">Endoplasmic reticulum</location>
    </subcellularLocation>
</comment>
<evidence type="ECO:0000259" key="8">
    <source>
        <dbReference type="SMART" id="SM01117"/>
    </source>
</evidence>
<dbReference type="GO" id="GO:0046872">
    <property type="term" value="F:metal ion binding"/>
    <property type="evidence" value="ECO:0007669"/>
    <property type="project" value="UniProtKB-KW"/>
</dbReference>
<dbReference type="RefSeq" id="XP_007373848.1">
    <property type="nucleotide sequence ID" value="XM_007373786.1"/>
</dbReference>
<evidence type="ECO:0000313" key="9">
    <source>
        <dbReference type="EMBL" id="EGW34264.1"/>
    </source>
</evidence>
<dbReference type="KEGG" id="spaa:SPAPADRAFT_59685"/>
<evidence type="ECO:0000256" key="6">
    <source>
        <dbReference type="ARBA" id="ARBA00038357"/>
    </source>
</evidence>
<keyword evidence="10" id="KW-1185">Reference proteome</keyword>
<evidence type="ECO:0000256" key="1">
    <source>
        <dbReference type="ARBA" id="ARBA00004240"/>
    </source>
</evidence>
<dbReference type="FunCoup" id="G3AHV0">
    <property type="interactions" value="872"/>
</dbReference>
<gene>
    <name evidence="9" type="ORF">SPAPADRAFT_59685</name>
</gene>
<keyword evidence="3" id="KW-0479">Metal-binding</keyword>
<dbReference type="PANTHER" id="PTHR10281">
    <property type="entry name" value="MEMBRANE-ASSOCIATED PROGESTERONE RECEPTOR COMPONENT-RELATED"/>
    <property type="match status" value="1"/>
</dbReference>
<evidence type="ECO:0000256" key="7">
    <source>
        <dbReference type="SAM" id="SignalP"/>
    </source>
</evidence>
<dbReference type="EMBL" id="GL996500">
    <property type="protein sequence ID" value="EGW34264.1"/>
    <property type="molecule type" value="Genomic_DNA"/>
</dbReference>
<dbReference type="eggNOG" id="KOG1110">
    <property type="taxonomic scope" value="Eukaryota"/>
</dbReference>
<evidence type="ECO:0000256" key="5">
    <source>
        <dbReference type="ARBA" id="ARBA00023004"/>
    </source>
</evidence>
<dbReference type="InterPro" id="IPR001199">
    <property type="entry name" value="Cyt_B5-like_heme/steroid-bd"/>
</dbReference>
<dbReference type="GO" id="GO:0005783">
    <property type="term" value="C:endoplasmic reticulum"/>
    <property type="evidence" value="ECO:0007669"/>
    <property type="project" value="UniProtKB-SubCell"/>
</dbReference>
<evidence type="ECO:0000256" key="4">
    <source>
        <dbReference type="ARBA" id="ARBA00022824"/>
    </source>
</evidence>
<dbReference type="OMA" id="WELQFRE"/>
<reference evidence="9 10" key="1">
    <citation type="journal article" date="2011" name="Proc. Natl. Acad. Sci. U.S.A.">
        <title>Comparative genomics of xylose-fermenting fungi for enhanced biofuel production.</title>
        <authorList>
            <person name="Wohlbach D.J."/>
            <person name="Kuo A."/>
            <person name="Sato T.K."/>
            <person name="Potts K.M."/>
            <person name="Salamov A.A."/>
            <person name="LaButti K.M."/>
            <person name="Sun H."/>
            <person name="Clum A."/>
            <person name="Pangilinan J.L."/>
            <person name="Lindquist E.A."/>
            <person name="Lucas S."/>
            <person name="Lapidus A."/>
            <person name="Jin M."/>
            <person name="Gunawan C."/>
            <person name="Balan V."/>
            <person name="Dale B.E."/>
            <person name="Jeffries T.W."/>
            <person name="Zinkel R."/>
            <person name="Barry K.W."/>
            <person name="Grigoriev I.V."/>
            <person name="Gasch A.P."/>
        </authorList>
    </citation>
    <scope>NUCLEOTIDE SEQUENCE [LARGE SCALE GENOMIC DNA]</scope>
    <source>
        <strain evidence="10">NRRL Y-27907 / 11-Y1</strain>
    </source>
</reference>
<dbReference type="OrthoDB" id="547796at2759"/>
<dbReference type="Pfam" id="PF00173">
    <property type="entry name" value="Cyt-b5"/>
    <property type="match status" value="1"/>
</dbReference>
<dbReference type="InParanoid" id="G3AHV0"/>
<name>G3AHV0_SPAPN</name>
<proteinExistence type="inferred from homology"/>
<dbReference type="GO" id="GO:0020037">
    <property type="term" value="F:heme binding"/>
    <property type="evidence" value="ECO:0007669"/>
    <property type="project" value="UniProtKB-ARBA"/>
</dbReference>
<dbReference type="PANTHER" id="PTHR10281:SF72">
    <property type="entry name" value="NEUDESIN"/>
    <property type="match status" value="1"/>
</dbReference>
<accession>G3AHV0</accession>
<dbReference type="SUPFAM" id="SSF55856">
    <property type="entry name" value="Cytochrome b5-like heme/steroid binding domain"/>
    <property type="match status" value="1"/>
</dbReference>
<keyword evidence="7" id="KW-0732">Signal</keyword>
<comment type="similarity">
    <text evidence="6">Belongs to the cytochrome b5 family. MAPR subfamily.</text>
</comment>
<dbReference type="GO" id="GO:0016020">
    <property type="term" value="C:membrane"/>
    <property type="evidence" value="ECO:0007669"/>
    <property type="project" value="TreeGrafter"/>
</dbReference>
<dbReference type="Proteomes" id="UP000000709">
    <property type="component" value="Unassembled WGS sequence"/>
</dbReference>
<evidence type="ECO:0000256" key="3">
    <source>
        <dbReference type="ARBA" id="ARBA00022723"/>
    </source>
</evidence>
<keyword evidence="5" id="KW-0408">Iron</keyword>
<dbReference type="Gene3D" id="3.10.120.10">
    <property type="entry name" value="Cytochrome b5-like heme/steroid binding domain"/>
    <property type="match status" value="1"/>
</dbReference>
<protein>
    <recommendedName>
        <fullName evidence="8">Cytochrome b5 heme-binding domain-containing protein</fullName>
    </recommendedName>
</protein>
<evidence type="ECO:0000256" key="2">
    <source>
        <dbReference type="ARBA" id="ARBA00022617"/>
    </source>
</evidence>
<dbReference type="STRING" id="619300.G3AHV0"/>
<evidence type="ECO:0000313" key="10">
    <source>
        <dbReference type="Proteomes" id="UP000000709"/>
    </source>
</evidence>
<dbReference type="HOGENOM" id="CLU_042860_1_2_1"/>
<dbReference type="AlphaFoldDB" id="G3AHV0"/>
<keyword evidence="4" id="KW-0256">Endoplasmic reticulum</keyword>
<feature type="chain" id="PRO_5003442413" description="Cytochrome b5 heme-binding domain-containing protein" evidence="7">
    <location>
        <begin position="18"/>
        <end position="156"/>
    </location>
</feature>